<dbReference type="AlphaFoldDB" id="A0A919P7B2"/>
<organism evidence="1 2">
    <name type="scientific">Cellulomonas chitinilytica</name>
    <dbReference type="NCBI Taxonomy" id="398759"/>
    <lineage>
        <taxon>Bacteria</taxon>
        <taxon>Bacillati</taxon>
        <taxon>Actinomycetota</taxon>
        <taxon>Actinomycetes</taxon>
        <taxon>Micrococcales</taxon>
        <taxon>Cellulomonadaceae</taxon>
        <taxon>Cellulomonas</taxon>
    </lineage>
</organism>
<protein>
    <submittedName>
        <fullName evidence="1">Uncharacterized protein</fullName>
    </submittedName>
</protein>
<keyword evidence="2" id="KW-1185">Reference proteome</keyword>
<name>A0A919P7B2_9CELL</name>
<reference evidence="1" key="1">
    <citation type="submission" date="2021-01" db="EMBL/GenBank/DDBJ databases">
        <title>Whole genome shotgun sequence of Cellulomonas chitinilytica NBRC 110799.</title>
        <authorList>
            <person name="Komaki H."/>
            <person name="Tamura T."/>
        </authorList>
    </citation>
    <scope>NUCLEOTIDE SEQUENCE</scope>
    <source>
        <strain evidence="1">NBRC 110799</strain>
    </source>
</reference>
<accession>A0A919P7B2</accession>
<proteinExistence type="predicted"/>
<dbReference type="EMBL" id="BONK01000018">
    <property type="protein sequence ID" value="GIG23323.1"/>
    <property type="molecule type" value="Genomic_DNA"/>
</dbReference>
<dbReference type="Proteomes" id="UP000632740">
    <property type="component" value="Unassembled WGS sequence"/>
</dbReference>
<evidence type="ECO:0000313" key="2">
    <source>
        <dbReference type="Proteomes" id="UP000632740"/>
    </source>
</evidence>
<evidence type="ECO:0000313" key="1">
    <source>
        <dbReference type="EMBL" id="GIG23323.1"/>
    </source>
</evidence>
<comment type="caution">
    <text evidence="1">The sequence shown here is derived from an EMBL/GenBank/DDBJ whole genome shotgun (WGS) entry which is preliminary data.</text>
</comment>
<gene>
    <name evidence="1" type="ORF">Cch01nite_40470</name>
</gene>
<sequence>MGYDLQPELTRRLPAELAKPRHLVHLPCIERDEDLMVDLQPRPKLLKQLFISLR</sequence>